<keyword evidence="1" id="KW-0812">Transmembrane</keyword>
<feature type="transmembrane region" description="Helical" evidence="1">
    <location>
        <begin position="91"/>
        <end position="115"/>
    </location>
</feature>
<protein>
    <submittedName>
        <fullName evidence="2">Uncharacterized protein</fullName>
    </submittedName>
</protein>
<sequence length="149" mass="17428">MNKQKFCEAEERRLNWLINFKLPNYWKKIGWGILVVSLALILSTKFIDGDFDLLKSILKKAMLIGLLIVTISREKIEDEFIENLRSKSFSLAFIFGVIYVLAQPVVNYIVSLILQSEKANYEDLGDFQILWFLLVVYLTAFWSLKRRNA</sequence>
<organism evidence="2 3">
    <name type="scientific">Aequorivita antarctica</name>
    <dbReference type="NCBI Taxonomy" id="153266"/>
    <lineage>
        <taxon>Bacteria</taxon>
        <taxon>Pseudomonadati</taxon>
        <taxon>Bacteroidota</taxon>
        <taxon>Flavobacteriia</taxon>
        <taxon>Flavobacteriales</taxon>
        <taxon>Flavobacteriaceae</taxon>
        <taxon>Aequorivita</taxon>
    </lineage>
</organism>
<dbReference type="Proteomes" id="UP000321497">
    <property type="component" value="Unassembled WGS sequence"/>
</dbReference>
<dbReference type="EMBL" id="VORT01000002">
    <property type="protein sequence ID" value="TXD74300.1"/>
    <property type="molecule type" value="Genomic_DNA"/>
</dbReference>
<accession>A0A5C6Z354</accession>
<dbReference type="OrthoDB" id="1445931at2"/>
<name>A0A5C6Z354_9FLAO</name>
<evidence type="ECO:0000313" key="3">
    <source>
        <dbReference type="Proteomes" id="UP000321497"/>
    </source>
</evidence>
<reference evidence="2 3" key="1">
    <citation type="submission" date="2019-08" db="EMBL/GenBank/DDBJ databases">
        <title>Genome of Aequorivita antarctica SW49 (type strain).</title>
        <authorList>
            <person name="Bowman J.P."/>
        </authorList>
    </citation>
    <scope>NUCLEOTIDE SEQUENCE [LARGE SCALE GENOMIC DNA]</scope>
    <source>
        <strain evidence="2 3">SW49</strain>
    </source>
</reference>
<keyword evidence="3" id="KW-1185">Reference proteome</keyword>
<dbReference type="RefSeq" id="WP_111843731.1">
    <property type="nucleotide sequence ID" value="NZ_UEGI01000003.1"/>
</dbReference>
<gene>
    <name evidence="2" type="ORF">ESU54_03345</name>
</gene>
<keyword evidence="1" id="KW-0472">Membrane</keyword>
<evidence type="ECO:0000313" key="2">
    <source>
        <dbReference type="EMBL" id="TXD74300.1"/>
    </source>
</evidence>
<comment type="caution">
    <text evidence="2">The sequence shown here is derived from an EMBL/GenBank/DDBJ whole genome shotgun (WGS) entry which is preliminary data.</text>
</comment>
<keyword evidence="1" id="KW-1133">Transmembrane helix</keyword>
<proteinExistence type="predicted"/>
<feature type="transmembrane region" description="Helical" evidence="1">
    <location>
        <begin position="127"/>
        <end position="144"/>
    </location>
</feature>
<dbReference type="AlphaFoldDB" id="A0A5C6Z354"/>
<evidence type="ECO:0000256" key="1">
    <source>
        <dbReference type="SAM" id="Phobius"/>
    </source>
</evidence>